<gene>
    <name evidence="1" type="ORF">CesoFtcFv8_015026</name>
</gene>
<reference evidence="1 2" key="1">
    <citation type="journal article" date="2023" name="Mol. Biol. Evol.">
        <title>Genomics of Secondarily Temperate Adaptation in the Only Non-Antarctic Icefish.</title>
        <authorList>
            <person name="Rivera-Colon A.G."/>
            <person name="Rayamajhi N."/>
            <person name="Minhas B.F."/>
            <person name="Madrigal G."/>
            <person name="Bilyk K.T."/>
            <person name="Yoon V."/>
            <person name="Hune M."/>
            <person name="Gregory S."/>
            <person name="Cheng C.H.C."/>
            <person name="Catchen J.M."/>
        </authorList>
    </citation>
    <scope>NUCLEOTIDE SEQUENCE [LARGE SCALE GENOMIC DNA]</scope>
    <source>
        <strain evidence="1">JC2023a</strain>
    </source>
</reference>
<comment type="caution">
    <text evidence="1">The sequence shown here is derived from an EMBL/GenBank/DDBJ whole genome shotgun (WGS) entry which is preliminary data.</text>
</comment>
<dbReference type="EMBL" id="JAULUE010002057">
    <property type="protein sequence ID" value="KAK5888980.1"/>
    <property type="molecule type" value="Genomic_DNA"/>
</dbReference>
<accession>A0AAN8BNZ8</accession>
<keyword evidence="2" id="KW-1185">Reference proteome</keyword>
<dbReference type="Proteomes" id="UP001335648">
    <property type="component" value="Unassembled WGS sequence"/>
</dbReference>
<protein>
    <submittedName>
        <fullName evidence="1">Uncharacterized protein</fullName>
    </submittedName>
</protein>
<evidence type="ECO:0000313" key="2">
    <source>
        <dbReference type="Proteomes" id="UP001335648"/>
    </source>
</evidence>
<organism evidence="1 2">
    <name type="scientific">Champsocephalus esox</name>
    <name type="common">pike icefish</name>
    <dbReference type="NCBI Taxonomy" id="159716"/>
    <lineage>
        <taxon>Eukaryota</taxon>
        <taxon>Metazoa</taxon>
        <taxon>Chordata</taxon>
        <taxon>Craniata</taxon>
        <taxon>Vertebrata</taxon>
        <taxon>Euteleostomi</taxon>
        <taxon>Actinopterygii</taxon>
        <taxon>Neopterygii</taxon>
        <taxon>Teleostei</taxon>
        <taxon>Neoteleostei</taxon>
        <taxon>Acanthomorphata</taxon>
        <taxon>Eupercaria</taxon>
        <taxon>Perciformes</taxon>
        <taxon>Notothenioidei</taxon>
        <taxon>Channichthyidae</taxon>
        <taxon>Champsocephalus</taxon>
    </lineage>
</organism>
<sequence length="89" mass="9661">MNISPPSSHMPRRAWITEVRGLWGGGGAVGVWKADKGRQGQSQGSKLCPRAQTGGVDHDPLVWYDHLFVCLSDPGQHGVIECLRLTAPE</sequence>
<dbReference type="AlphaFoldDB" id="A0AAN8BNZ8"/>
<proteinExistence type="predicted"/>
<name>A0AAN8BNZ8_9TELE</name>
<evidence type="ECO:0000313" key="1">
    <source>
        <dbReference type="EMBL" id="KAK5888980.1"/>
    </source>
</evidence>